<sequence>MSGWKDAVKRQSSERLLTPSSQEFAISHISVNTKQKGRTIKEEDADVEMVEQKEIIMVDDDDVDSDGSDSKSEHESDVSLPGSASARSSSHGTTSNHQTPGASGGEEDSD</sequence>
<dbReference type="Proteomes" id="UP000308600">
    <property type="component" value="Unassembled WGS sequence"/>
</dbReference>
<evidence type="ECO:0000313" key="1">
    <source>
        <dbReference type="EMBL" id="TFK58867.1"/>
    </source>
</evidence>
<keyword evidence="2" id="KW-1185">Reference proteome</keyword>
<accession>A0ACD3A1V6</accession>
<evidence type="ECO:0000313" key="2">
    <source>
        <dbReference type="Proteomes" id="UP000308600"/>
    </source>
</evidence>
<dbReference type="EMBL" id="ML209163">
    <property type="protein sequence ID" value="TFK58867.1"/>
    <property type="molecule type" value="Genomic_DNA"/>
</dbReference>
<name>A0ACD3A1V6_9AGAR</name>
<protein>
    <submittedName>
        <fullName evidence="1">Uncharacterized protein</fullName>
    </submittedName>
</protein>
<proteinExistence type="predicted"/>
<organism evidence="1 2">
    <name type="scientific">Pluteus cervinus</name>
    <dbReference type="NCBI Taxonomy" id="181527"/>
    <lineage>
        <taxon>Eukaryota</taxon>
        <taxon>Fungi</taxon>
        <taxon>Dikarya</taxon>
        <taxon>Basidiomycota</taxon>
        <taxon>Agaricomycotina</taxon>
        <taxon>Agaricomycetes</taxon>
        <taxon>Agaricomycetidae</taxon>
        <taxon>Agaricales</taxon>
        <taxon>Pluteineae</taxon>
        <taxon>Pluteaceae</taxon>
        <taxon>Pluteus</taxon>
    </lineage>
</organism>
<reference evidence="1 2" key="1">
    <citation type="journal article" date="2019" name="Nat. Ecol. Evol.">
        <title>Megaphylogeny resolves global patterns of mushroom evolution.</title>
        <authorList>
            <person name="Varga T."/>
            <person name="Krizsan K."/>
            <person name="Foldi C."/>
            <person name="Dima B."/>
            <person name="Sanchez-Garcia M."/>
            <person name="Sanchez-Ramirez S."/>
            <person name="Szollosi G.J."/>
            <person name="Szarkandi J.G."/>
            <person name="Papp V."/>
            <person name="Albert L."/>
            <person name="Andreopoulos W."/>
            <person name="Angelini C."/>
            <person name="Antonin V."/>
            <person name="Barry K.W."/>
            <person name="Bougher N.L."/>
            <person name="Buchanan P."/>
            <person name="Buyck B."/>
            <person name="Bense V."/>
            <person name="Catcheside P."/>
            <person name="Chovatia M."/>
            <person name="Cooper J."/>
            <person name="Damon W."/>
            <person name="Desjardin D."/>
            <person name="Finy P."/>
            <person name="Geml J."/>
            <person name="Haridas S."/>
            <person name="Hughes K."/>
            <person name="Justo A."/>
            <person name="Karasinski D."/>
            <person name="Kautmanova I."/>
            <person name="Kiss B."/>
            <person name="Kocsube S."/>
            <person name="Kotiranta H."/>
            <person name="LaButti K.M."/>
            <person name="Lechner B.E."/>
            <person name="Liimatainen K."/>
            <person name="Lipzen A."/>
            <person name="Lukacs Z."/>
            <person name="Mihaltcheva S."/>
            <person name="Morgado L.N."/>
            <person name="Niskanen T."/>
            <person name="Noordeloos M.E."/>
            <person name="Ohm R.A."/>
            <person name="Ortiz-Santana B."/>
            <person name="Ovrebo C."/>
            <person name="Racz N."/>
            <person name="Riley R."/>
            <person name="Savchenko A."/>
            <person name="Shiryaev A."/>
            <person name="Soop K."/>
            <person name="Spirin V."/>
            <person name="Szebenyi C."/>
            <person name="Tomsovsky M."/>
            <person name="Tulloss R.E."/>
            <person name="Uehling J."/>
            <person name="Grigoriev I.V."/>
            <person name="Vagvolgyi C."/>
            <person name="Papp T."/>
            <person name="Martin F.M."/>
            <person name="Miettinen O."/>
            <person name="Hibbett D.S."/>
            <person name="Nagy L.G."/>
        </authorList>
    </citation>
    <scope>NUCLEOTIDE SEQUENCE [LARGE SCALE GENOMIC DNA]</scope>
    <source>
        <strain evidence="1 2">NL-1719</strain>
    </source>
</reference>
<gene>
    <name evidence="1" type="ORF">BDN72DRAFT_906344</name>
</gene>